<dbReference type="RefSeq" id="WP_167516331.1">
    <property type="nucleotide sequence ID" value="NZ_CP043451.1"/>
</dbReference>
<reference evidence="1 2" key="1">
    <citation type="submission" date="2021-03" db="EMBL/GenBank/DDBJ databases">
        <title>Mucilaginibacter strains isolated from gold and copper mining confer multi heavy-metal resistance.</title>
        <authorList>
            <person name="Li Y."/>
        </authorList>
    </citation>
    <scope>NUCLEOTIDE SEQUENCE [LARGE SCALE GENOMIC DNA]</scope>
    <source>
        <strain evidence="1 2">P2-4</strain>
    </source>
</reference>
<organism evidence="1 2">
    <name type="scientific">Mucilaginibacter rubeus</name>
    <dbReference type="NCBI Taxonomy" id="2027860"/>
    <lineage>
        <taxon>Bacteria</taxon>
        <taxon>Pseudomonadati</taxon>
        <taxon>Bacteroidota</taxon>
        <taxon>Sphingobacteriia</taxon>
        <taxon>Sphingobacteriales</taxon>
        <taxon>Sphingobacteriaceae</taxon>
        <taxon>Mucilaginibacter</taxon>
    </lineage>
</organism>
<name>A0ABX7UBK6_9SPHI</name>
<accession>A0ABX7UBK6</accession>
<protein>
    <submittedName>
        <fullName evidence="1">Uncharacterized protein</fullName>
    </submittedName>
</protein>
<evidence type="ECO:0000313" key="1">
    <source>
        <dbReference type="EMBL" id="QTE49410.1"/>
    </source>
</evidence>
<dbReference type="Proteomes" id="UP000663940">
    <property type="component" value="Chromosome"/>
</dbReference>
<gene>
    <name evidence="1" type="ORF">J3L21_28410</name>
</gene>
<evidence type="ECO:0000313" key="2">
    <source>
        <dbReference type="Proteomes" id="UP000663940"/>
    </source>
</evidence>
<proteinExistence type="predicted"/>
<sequence length="52" mass="5832">MKNKADKSPKQNNALRQEILKSMIASFKIEGIDISAEKASTTLKKVELNLEK</sequence>
<dbReference type="EMBL" id="CP071880">
    <property type="protein sequence ID" value="QTE49410.1"/>
    <property type="molecule type" value="Genomic_DNA"/>
</dbReference>
<keyword evidence="2" id="KW-1185">Reference proteome</keyword>